<dbReference type="Proteomes" id="UP000683424">
    <property type="component" value="Segment"/>
</dbReference>
<organism evidence="1 2">
    <name type="scientific">Vibrio phage vB_VpP_BT-1011</name>
    <dbReference type="NCBI Taxonomy" id="2799672"/>
    <lineage>
        <taxon>Viruses</taxon>
        <taxon>Duplodnaviria</taxon>
        <taxon>Heunggongvirae</taxon>
        <taxon>Uroviricota</taxon>
        <taxon>Caudoviricetes</taxon>
        <taxon>Tieomvirus</taxon>
        <taxon>Tieomvirus BT1011</taxon>
    </lineage>
</organism>
<sequence length="54" mass="5973">MNAKKILEQCIDTKGQRVVSIERLASVLGVNPLTKQEANQLVESRKAAHLKEGE</sequence>
<name>A0A8F2XXA1_9CAUD</name>
<proteinExistence type="predicted"/>
<evidence type="ECO:0000313" key="1">
    <source>
        <dbReference type="EMBL" id="QWX10248.1"/>
    </source>
</evidence>
<keyword evidence="2" id="KW-1185">Reference proteome</keyword>
<protein>
    <submittedName>
        <fullName evidence="1">Uncharacterized protein</fullName>
    </submittedName>
</protein>
<dbReference type="EMBL" id="MW009675">
    <property type="protein sequence ID" value="QWX10248.1"/>
    <property type="molecule type" value="Genomic_DNA"/>
</dbReference>
<evidence type="ECO:0000313" key="2">
    <source>
        <dbReference type="Proteomes" id="UP000683424"/>
    </source>
</evidence>
<gene>
    <name evidence="1" type="ORF">vBVpPBT1011_0049</name>
</gene>
<accession>A0A8F2XXA1</accession>
<reference evidence="1" key="1">
    <citation type="submission" date="2020-09" db="EMBL/GenBank/DDBJ databases">
        <authorList>
            <person name="Gao C."/>
            <person name="Qiu Z."/>
        </authorList>
    </citation>
    <scope>NUCLEOTIDE SEQUENCE</scope>
</reference>